<evidence type="ECO:0000256" key="1">
    <source>
        <dbReference type="ARBA" id="ARBA00004651"/>
    </source>
</evidence>
<evidence type="ECO:0000259" key="7">
    <source>
        <dbReference type="Pfam" id="PF02687"/>
    </source>
</evidence>
<dbReference type="InterPro" id="IPR003838">
    <property type="entry name" value="ABC3_permease_C"/>
</dbReference>
<evidence type="ECO:0000256" key="6">
    <source>
        <dbReference type="SAM" id="Phobius"/>
    </source>
</evidence>
<evidence type="ECO:0000256" key="5">
    <source>
        <dbReference type="ARBA" id="ARBA00023136"/>
    </source>
</evidence>
<feature type="transmembrane region" description="Helical" evidence="6">
    <location>
        <begin position="422"/>
        <end position="443"/>
    </location>
</feature>
<evidence type="ECO:0000256" key="4">
    <source>
        <dbReference type="ARBA" id="ARBA00022989"/>
    </source>
</evidence>
<keyword evidence="3 6" id="KW-0812">Transmembrane</keyword>
<gene>
    <name evidence="8" type="ORF">BSK56_19690</name>
</gene>
<feature type="transmembrane region" description="Helical" evidence="6">
    <location>
        <begin position="648"/>
        <end position="669"/>
    </location>
</feature>
<evidence type="ECO:0000256" key="3">
    <source>
        <dbReference type="ARBA" id="ARBA00022692"/>
    </source>
</evidence>
<protein>
    <submittedName>
        <fullName evidence="8">ABC transporter permease</fullName>
    </submittedName>
</protein>
<evidence type="ECO:0000256" key="2">
    <source>
        <dbReference type="ARBA" id="ARBA00022475"/>
    </source>
</evidence>
<name>A0ABX3H503_PAEBO</name>
<proteinExistence type="predicted"/>
<feature type="transmembrane region" description="Helical" evidence="6">
    <location>
        <begin position="20"/>
        <end position="39"/>
    </location>
</feature>
<sequence length="779" mass="85311">MLLQIVKRDVLRNKIITGGLFIFIMLSSLLVASASHIIMELTGSLNQLLAASKAPHFVQMHSGTLDDSALKRFVSENPLVQDQQTVEMLTVDGSNVYLGNPKKSEAASVMDIGFVKQNQNFDLLLNLDNQVITVSRGEIAVPIYYKGQKQLHIGDKVNVTSGSFTREFVIVDFVRDVQMNPAIVSSKRFVVNEADYTALRGNVGEVEYLIEFQLKDSSKLTEFRNSYQSAGLPDKGPTIDYPLFKTLNALTDGIIALVIILVSLLLMVIAILCLRFTMIASMEEDYREIGVMKAIGLPRQDIRRIYMAKYIILAALASCCGYGLSLFTAQLFTANISLYLGAAPKGLLQYIVPLLAVSLSFGVVVLFCRLILRRFNRITAIEALRSGTAGVGRTHTSSFTLSNRKWLPVNGFLGLKDVYSRFSMFGVLLLVVVICLFMIIMPVNLLNTLRSPHFISYMGVGQSTIRIDLQQSGDTARRFEQMLTTLKKDPDIQKLSPLITSRFKVLGSDDVWENINVETGDFSIFPLSYIEGGAPEGGSAIALSDLNAKELNKRVGDTLLLKAGGKERQLTVSGIYQDITNGGRTAKAQLPYDPKTVMWYVVAVDVQPEIPVAGKIEELAGAFYPAKITYLDSYLAQTLGNTVKQLRMVTILAITISISIAVLITSLFLKMLLAKDSTQITILRSIGFTVADIRRQYLSRTLLIAGLGSLLGILTAGTIGQSLVHVLGSFLGASRIQLEVDPVLAYLILPAGLMLAVAVTTIGSTESIHKSGFTNKIAD</sequence>
<evidence type="ECO:0000313" key="9">
    <source>
        <dbReference type="Proteomes" id="UP000187412"/>
    </source>
</evidence>
<dbReference type="RefSeq" id="WP_076112414.1">
    <property type="nucleotide sequence ID" value="NZ_MPTB01000026.1"/>
</dbReference>
<feature type="transmembrane region" description="Helical" evidence="6">
    <location>
        <begin position="347"/>
        <end position="372"/>
    </location>
</feature>
<feature type="domain" description="ABC3 transporter permease C-terminal" evidence="7">
    <location>
        <begin position="652"/>
        <end position="764"/>
    </location>
</feature>
<keyword evidence="5 6" id="KW-0472">Membrane</keyword>
<reference evidence="8 9" key="1">
    <citation type="submission" date="2016-10" db="EMBL/GenBank/DDBJ databases">
        <title>Paenibacillus species isolates.</title>
        <authorList>
            <person name="Beno S.M."/>
        </authorList>
    </citation>
    <scope>NUCLEOTIDE SEQUENCE [LARGE SCALE GENOMIC DNA]</scope>
    <source>
        <strain evidence="8 9">FSL H7-0744</strain>
    </source>
</reference>
<feature type="transmembrane region" description="Helical" evidence="6">
    <location>
        <begin position="743"/>
        <end position="763"/>
    </location>
</feature>
<keyword evidence="4 6" id="KW-1133">Transmembrane helix</keyword>
<feature type="domain" description="ABC3 transporter permease C-terminal" evidence="7">
    <location>
        <begin position="261"/>
        <end position="372"/>
    </location>
</feature>
<dbReference type="Proteomes" id="UP000187412">
    <property type="component" value="Unassembled WGS sequence"/>
</dbReference>
<dbReference type="PANTHER" id="PTHR30287">
    <property type="entry name" value="MEMBRANE COMPONENT OF PREDICTED ABC SUPERFAMILY METABOLITE UPTAKE TRANSPORTER"/>
    <property type="match status" value="1"/>
</dbReference>
<dbReference type="PANTHER" id="PTHR30287:SF2">
    <property type="entry name" value="BLL1001 PROTEIN"/>
    <property type="match status" value="1"/>
</dbReference>
<feature type="transmembrane region" description="Helical" evidence="6">
    <location>
        <begin position="702"/>
        <end position="723"/>
    </location>
</feature>
<keyword evidence="2" id="KW-1003">Cell membrane</keyword>
<feature type="transmembrane region" description="Helical" evidence="6">
    <location>
        <begin position="307"/>
        <end position="327"/>
    </location>
</feature>
<dbReference type="Pfam" id="PF02687">
    <property type="entry name" value="FtsX"/>
    <property type="match status" value="2"/>
</dbReference>
<feature type="transmembrane region" description="Helical" evidence="6">
    <location>
        <begin position="254"/>
        <end position="274"/>
    </location>
</feature>
<dbReference type="InterPro" id="IPR038766">
    <property type="entry name" value="Membrane_comp_ABC_pdt"/>
</dbReference>
<dbReference type="EMBL" id="MPTB01000026">
    <property type="protein sequence ID" value="OMD45346.1"/>
    <property type="molecule type" value="Genomic_DNA"/>
</dbReference>
<organism evidence="8 9">
    <name type="scientific">Paenibacillus borealis</name>
    <dbReference type="NCBI Taxonomy" id="160799"/>
    <lineage>
        <taxon>Bacteria</taxon>
        <taxon>Bacillati</taxon>
        <taxon>Bacillota</taxon>
        <taxon>Bacilli</taxon>
        <taxon>Bacillales</taxon>
        <taxon>Paenibacillaceae</taxon>
        <taxon>Paenibacillus</taxon>
    </lineage>
</organism>
<accession>A0ABX3H503</accession>
<keyword evidence="9" id="KW-1185">Reference proteome</keyword>
<evidence type="ECO:0000313" key="8">
    <source>
        <dbReference type="EMBL" id="OMD45346.1"/>
    </source>
</evidence>
<comment type="caution">
    <text evidence="8">The sequence shown here is derived from an EMBL/GenBank/DDBJ whole genome shotgun (WGS) entry which is preliminary data.</text>
</comment>
<comment type="subcellular location">
    <subcellularLocation>
        <location evidence="1">Cell membrane</location>
        <topology evidence="1">Multi-pass membrane protein</topology>
    </subcellularLocation>
</comment>